<name>A0A4R6RFX7_9HYPH</name>
<organism evidence="2 3">
    <name type="scientific">Oharaeibacter diazotrophicus</name>
    <dbReference type="NCBI Taxonomy" id="1920512"/>
    <lineage>
        <taxon>Bacteria</taxon>
        <taxon>Pseudomonadati</taxon>
        <taxon>Pseudomonadota</taxon>
        <taxon>Alphaproteobacteria</taxon>
        <taxon>Hyphomicrobiales</taxon>
        <taxon>Pleomorphomonadaceae</taxon>
        <taxon>Oharaeibacter</taxon>
    </lineage>
</organism>
<keyword evidence="2" id="KW-0378">Hydrolase</keyword>
<dbReference type="GO" id="GO:0004519">
    <property type="term" value="F:endonuclease activity"/>
    <property type="evidence" value="ECO:0007669"/>
    <property type="project" value="UniProtKB-KW"/>
</dbReference>
<dbReference type="OrthoDB" id="196625at2"/>
<gene>
    <name evidence="2" type="ORF">EDD54_2010</name>
</gene>
<protein>
    <submittedName>
        <fullName evidence="2">Uma2 family endonuclease</fullName>
    </submittedName>
</protein>
<dbReference type="CDD" id="cd06260">
    <property type="entry name" value="DUF820-like"/>
    <property type="match status" value="1"/>
</dbReference>
<evidence type="ECO:0000313" key="3">
    <source>
        <dbReference type="Proteomes" id="UP000294547"/>
    </source>
</evidence>
<keyword evidence="3" id="KW-1185">Reference proteome</keyword>
<dbReference type="SUPFAM" id="SSF52980">
    <property type="entry name" value="Restriction endonuclease-like"/>
    <property type="match status" value="1"/>
</dbReference>
<dbReference type="Proteomes" id="UP000294547">
    <property type="component" value="Unassembled WGS sequence"/>
</dbReference>
<dbReference type="InterPro" id="IPR011335">
    <property type="entry name" value="Restrct_endonuc-II-like"/>
</dbReference>
<dbReference type="Pfam" id="PF05685">
    <property type="entry name" value="Uma2"/>
    <property type="match status" value="1"/>
</dbReference>
<dbReference type="EMBL" id="SNXY01000007">
    <property type="protein sequence ID" value="TDP85162.1"/>
    <property type="molecule type" value="Genomic_DNA"/>
</dbReference>
<comment type="caution">
    <text evidence="2">The sequence shown here is derived from an EMBL/GenBank/DDBJ whole genome shotgun (WGS) entry which is preliminary data.</text>
</comment>
<reference evidence="2 3" key="1">
    <citation type="submission" date="2019-03" db="EMBL/GenBank/DDBJ databases">
        <title>Genomic Encyclopedia of Type Strains, Phase IV (KMG-IV): sequencing the most valuable type-strain genomes for metagenomic binning, comparative biology and taxonomic classification.</title>
        <authorList>
            <person name="Goeker M."/>
        </authorList>
    </citation>
    <scope>NUCLEOTIDE SEQUENCE [LARGE SCALE GENOMIC DNA]</scope>
    <source>
        <strain evidence="2 3">DSM 102969</strain>
    </source>
</reference>
<dbReference type="PANTHER" id="PTHR35400">
    <property type="entry name" value="SLR1083 PROTEIN"/>
    <property type="match status" value="1"/>
</dbReference>
<evidence type="ECO:0000313" key="2">
    <source>
        <dbReference type="EMBL" id="TDP85162.1"/>
    </source>
</evidence>
<proteinExistence type="predicted"/>
<dbReference type="InterPro" id="IPR012296">
    <property type="entry name" value="Nuclease_put_TT1808"/>
</dbReference>
<accession>A0A4R6RFX7</accession>
<dbReference type="Gene3D" id="3.90.1570.10">
    <property type="entry name" value="tt1808, chain A"/>
    <property type="match status" value="1"/>
</dbReference>
<keyword evidence="2" id="KW-0255">Endonuclease</keyword>
<sequence>MNARTVIAADGLPRRLFTVADVERMVEVGLIEEDERIELVEGELIPMSPKGNEHEIWKNALVHHWARNCPRELFFAVETTFRLSLDSFVEPDLVVMPRDVGIRGLNASTALLAVEIGVSSLGYDLGRKAALYAQSGLRELWVVDPVAKVVHVRRRPGPTGYALEERHGTDDILVPEFAPALSLRFADLDLPH</sequence>
<dbReference type="AlphaFoldDB" id="A0A4R6RFX7"/>
<dbReference type="PANTHER" id="PTHR35400:SF3">
    <property type="entry name" value="SLL1072 PROTEIN"/>
    <property type="match status" value="1"/>
</dbReference>
<dbReference type="RefSeq" id="WP_126541029.1">
    <property type="nucleotide sequence ID" value="NZ_BSPM01000004.1"/>
</dbReference>
<evidence type="ECO:0000259" key="1">
    <source>
        <dbReference type="Pfam" id="PF05685"/>
    </source>
</evidence>
<keyword evidence="2" id="KW-0540">Nuclease</keyword>
<dbReference type="InterPro" id="IPR008538">
    <property type="entry name" value="Uma2"/>
</dbReference>
<feature type="domain" description="Putative restriction endonuclease" evidence="1">
    <location>
        <begin position="31"/>
        <end position="184"/>
    </location>
</feature>